<organism evidence="1 2">
    <name type="scientific">Hypoxylon rubiginosum</name>
    <dbReference type="NCBI Taxonomy" id="110542"/>
    <lineage>
        <taxon>Eukaryota</taxon>
        <taxon>Fungi</taxon>
        <taxon>Dikarya</taxon>
        <taxon>Ascomycota</taxon>
        <taxon>Pezizomycotina</taxon>
        <taxon>Sordariomycetes</taxon>
        <taxon>Xylariomycetidae</taxon>
        <taxon>Xylariales</taxon>
        <taxon>Hypoxylaceae</taxon>
        <taxon>Hypoxylon</taxon>
    </lineage>
</organism>
<sequence>MADDDPATRGPAAWWFSSDVPGAEGPWGWRLDVVTLLAVIGESSIAEHTQTITASIFCLFPRIIPAPQAFLKPSRPPRLPETTAKMTGVHSGVVLDTVGFFANIIHPLDELPAFSFKVLEITHTDRNSAGGIEVPQIFTSGTNLFSKLRTRTKSSTDSPRIINRHSIPRAPPSENNKETTRDTPTPNAGYSTSADPEAAVPVQGITRRITMKQKIQDFAANPTLINDSGRPAVPATLYSPVHVLAVFSVMLTASIIGFAAHYQDGTAILAVSLIAFASSVVGWASWWKPLLMKRSHTNKVPRGDVIIRTREGAFLLVKCTEEVARELYSGTEECEYHVSGQAYRALMGLGTCLLMVAVILLGNCKWNSQIFIGASYITLNGLYWAMGLLPKKYFWDLGRYKIQDVTPDVAKCAHKKTSDDQREGVPSFTRTLWYAIRETKRTAWIERSGAAPATPQWLKWLAEAEHAANEGDNNWPSVARKDEIMKVDDEVSRSPVASEPARAFDEAEQKAPFTEVQPRDWRPGDSTL</sequence>
<name>A0ACC0DFR2_9PEZI</name>
<proteinExistence type="predicted"/>
<dbReference type="Proteomes" id="UP001497680">
    <property type="component" value="Unassembled WGS sequence"/>
</dbReference>
<dbReference type="EMBL" id="MU394286">
    <property type="protein sequence ID" value="KAI6091537.1"/>
    <property type="molecule type" value="Genomic_DNA"/>
</dbReference>
<protein>
    <submittedName>
        <fullName evidence="1">Uncharacterized protein</fullName>
    </submittedName>
</protein>
<gene>
    <name evidence="1" type="ORF">F4821DRAFT_226339</name>
</gene>
<evidence type="ECO:0000313" key="1">
    <source>
        <dbReference type="EMBL" id="KAI6091537.1"/>
    </source>
</evidence>
<evidence type="ECO:0000313" key="2">
    <source>
        <dbReference type="Proteomes" id="UP001497680"/>
    </source>
</evidence>
<comment type="caution">
    <text evidence="1">The sequence shown here is derived from an EMBL/GenBank/DDBJ whole genome shotgun (WGS) entry which is preliminary data.</text>
</comment>
<keyword evidence="2" id="KW-1185">Reference proteome</keyword>
<reference evidence="1 2" key="1">
    <citation type="journal article" date="2022" name="New Phytol.">
        <title>Ecological generalism drives hyperdiversity of secondary metabolite gene clusters in xylarialean endophytes.</title>
        <authorList>
            <person name="Franco M.E.E."/>
            <person name="Wisecaver J.H."/>
            <person name="Arnold A.E."/>
            <person name="Ju Y.M."/>
            <person name="Slot J.C."/>
            <person name="Ahrendt S."/>
            <person name="Moore L.P."/>
            <person name="Eastman K.E."/>
            <person name="Scott K."/>
            <person name="Konkel Z."/>
            <person name="Mondo S.J."/>
            <person name="Kuo A."/>
            <person name="Hayes R.D."/>
            <person name="Haridas S."/>
            <person name="Andreopoulos B."/>
            <person name="Riley R."/>
            <person name="LaButti K."/>
            <person name="Pangilinan J."/>
            <person name="Lipzen A."/>
            <person name="Amirebrahimi M."/>
            <person name="Yan J."/>
            <person name="Adam C."/>
            <person name="Keymanesh K."/>
            <person name="Ng V."/>
            <person name="Louie K."/>
            <person name="Northen T."/>
            <person name="Drula E."/>
            <person name="Henrissat B."/>
            <person name="Hsieh H.M."/>
            <person name="Youens-Clark K."/>
            <person name="Lutzoni F."/>
            <person name="Miadlikowska J."/>
            <person name="Eastwood D.C."/>
            <person name="Hamelin R.C."/>
            <person name="Grigoriev I.V."/>
            <person name="U'Ren J.M."/>
        </authorList>
    </citation>
    <scope>NUCLEOTIDE SEQUENCE [LARGE SCALE GENOMIC DNA]</scope>
    <source>
        <strain evidence="1 2">ER1909</strain>
    </source>
</reference>
<accession>A0ACC0DFR2</accession>